<reference evidence="2" key="1">
    <citation type="journal article" date="2013" name="Environ. Microbiol.">
        <title>Seasonally variable intestinal metagenomes of the red palm weevil (Rhynchophorus ferrugineus).</title>
        <authorList>
            <person name="Jia S."/>
            <person name="Zhang X."/>
            <person name="Zhang G."/>
            <person name="Yin A."/>
            <person name="Zhang S."/>
            <person name="Li F."/>
            <person name="Wang L."/>
            <person name="Zhao D."/>
            <person name="Yun Q."/>
            <person name="Tala"/>
            <person name="Wang J."/>
            <person name="Sun G."/>
            <person name="Baabdullah M."/>
            <person name="Yu X."/>
            <person name="Hu S."/>
            <person name="Al-Mssallem I.S."/>
            <person name="Yu J."/>
        </authorList>
    </citation>
    <scope>NUCLEOTIDE SEQUENCE</scope>
</reference>
<protein>
    <submittedName>
        <fullName evidence="2">CAZy families GT83 protein</fullName>
    </submittedName>
</protein>
<organism evidence="2">
    <name type="scientific">uncultured Methylacidiphilum sp</name>
    <dbReference type="NCBI Taxonomy" id="1216061"/>
    <lineage>
        <taxon>Bacteria</taxon>
        <taxon>Pseudomonadati</taxon>
        <taxon>Verrucomicrobiota</taxon>
        <taxon>Methylacidiphilae</taxon>
        <taxon>Methylacidiphilales</taxon>
        <taxon>Methylacidiphilaceae</taxon>
        <taxon>Methylacidiphilum (ex Ratnadevi et al. 2023)</taxon>
        <taxon>environmental samples</taxon>
    </lineage>
</organism>
<proteinExistence type="predicted"/>
<dbReference type="AlphaFoldDB" id="A0A060C7T6"/>
<sequence length="131" mass="14518">MPEPVFCAFIAWAVYFGVRALDAERRALWPLALWLCMALACFVKGPHGLLYPLAALALAALASPEWRPRALRLCSVAGLLVFLALNVPWYLFLESRYPGWFANLVFAEQAGHIAGSAAPATHYENVPAWQF</sequence>
<feature type="transmembrane region" description="Helical" evidence="1">
    <location>
        <begin position="30"/>
        <end position="61"/>
    </location>
</feature>
<feature type="transmembrane region" description="Helical" evidence="1">
    <location>
        <begin position="73"/>
        <end position="92"/>
    </location>
</feature>
<evidence type="ECO:0000313" key="2">
    <source>
        <dbReference type="EMBL" id="AIA88806.1"/>
    </source>
</evidence>
<evidence type="ECO:0000256" key="1">
    <source>
        <dbReference type="SAM" id="Phobius"/>
    </source>
</evidence>
<keyword evidence="1" id="KW-1133">Transmembrane helix</keyword>
<accession>A0A060C7T6</accession>
<name>A0A060C7T6_9BACT</name>
<feature type="non-terminal residue" evidence="2">
    <location>
        <position position="131"/>
    </location>
</feature>
<dbReference type="EMBL" id="KF121518">
    <property type="protein sequence ID" value="AIA88806.1"/>
    <property type="molecule type" value="Genomic_DNA"/>
</dbReference>
<keyword evidence="1" id="KW-0472">Membrane</keyword>
<keyword evidence="1" id="KW-0812">Transmembrane</keyword>